<dbReference type="InterPro" id="IPR032442">
    <property type="entry name" value="CTU1_C"/>
</dbReference>
<reference evidence="10" key="1">
    <citation type="submission" date="2021-10" db="EMBL/GenBank/DDBJ databases">
        <title>Melipona bicolor Genome sequencing and assembly.</title>
        <authorList>
            <person name="Araujo N.S."/>
            <person name="Arias M.C."/>
        </authorList>
    </citation>
    <scope>NUCLEOTIDE SEQUENCE</scope>
    <source>
        <strain evidence="10">USP_2M_L1-L4_2017</strain>
        <tissue evidence="10">Whole body</tissue>
    </source>
</reference>
<dbReference type="PANTHER" id="PTHR11807">
    <property type="entry name" value="ATPASES OF THE PP SUPERFAMILY-RELATED"/>
    <property type="match status" value="1"/>
</dbReference>
<comment type="function">
    <text evidence="6">Plays a central role in 2-thiolation of mcm(5)S(2)U at tRNA wobble positions of tRNA(Lys), tRNA(Glu) and tRNA(Gln). Directly binds tRNAs and probably acts by catalyzing adenylation of tRNAs, an intermediate required for 2-thiolation. It is unclear whether it acts as a sulfurtransferase that transfers sulfur from thiocarboxylated URM1 onto the uridine of tRNAs at wobble position.</text>
</comment>
<evidence type="ECO:0000259" key="8">
    <source>
        <dbReference type="Pfam" id="PF01171"/>
    </source>
</evidence>
<dbReference type="InterPro" id="IPR035107">
    <property type="entry name" value="tRNA_thiolation_TtcA_Ctu1"/>
</dbReference>
<keyword evidence="3 6" id="KW-0808">Transferase</keyword>
<keyword evidence="7" id="KW-0547">Nucleotide-binding</keyword>
<evidence type="ECO:0000256" key="2">
    <source>
        <dbReference type="ARBA" id="ARBA00022555"/>
    </source>
</evidence>
<keyword evidence="2 6" id="KW-0820">tRNA-binding</keyword>
<evidence type="ECO:0000256" key="1">
    <source>
        <dbReference type="ARBA" id="ARBA00022490"/>
    </source>
</evidence>
<feature type="binding site" evidence="7">
    <location>
        <position position="166"/>
    </location>
    <ligand>
        <name>ATP</name>
        <dbReference type="ChEBI" id="CHEBI:30616"/>
    </ligand>
</feature>
<dbReference type="GO" id="GO:0000049">
    <property type="term" value="F:tRNA binding"/>
    <property type="evidence" value="ECO:0007669"/>
    <property type="project" value="UniProtKB-UniRule"/>
</dbReference>
<dbReference type="GO" id="GO:0002143">
    <property type="term" value="P:tRNA wobble position uridine thiolation"/>
    <property type="evidence" value="ECO:0007669"/>
    <property type="project" value="TreeGrafter"/>
</dbReference>
<dbReference type="Pfam" id="PF01171">
    <property type="entry name" value="ATP_bind_3"/>
    <property type="match status" value="1"/>
</dbReference>
<dbReference type="Pfam" id="PF16503">
    <property type="entry name" value="zn-ribbon_14"/>
    <property type="match status" value="1"/>
</dbReference>
<dbReference type="NCBIfam" id="TIGR00269">
    <property type="entry name" value="TIGR00269 family protein"/>
    <property type="match status" value="1"/>
</dbReference>
<keyword evidence="1 6" id="KW-0963">Cytoplasm</keyword>
<comment type="subcellular location">
    <subcellularLocation>
        <location evidence="6">Cytoplasm</location>
    </subcellularLocation>
</comment>
<evidence type="ECO:0000313" key="11">
    <source>
        <dbReference type="Proteomes" id="UP001177670"/>
    </source>
</evidence>
<dbReference type="GO" id="GO:0002144">
    <property type="term" value="C:cytosolic tRNA wobble base thiouridylase complex"/>
    <property type="evidence" value="ECO:0007669"/>
    <property type="project" value="TreeGrafter"/>
</dbReference>
<comment type="similarity">
    <text evidence="6">Belongs to the TtcA family. CTU1/NCS6/ATPBD3 subfamily.</text>
</comment>
<keyword evidence="5 6" id="KW-0694">RNA-binding</keyword>
<gene>
    <name evidence="10" type="ORF">K0M31_011559</name>
</gene>
<dbReference type="AlphaFoldDB" id="A0AA40G9S4"/>
<evidence type="ECO:0000256" key="5">
    <source>
        <dbReference type="ARBA" id="ARBA00022884"/>
    </source>
</evidence>
<comment type="pathway">
    <text evidence="6">tRNA modification; 5-methoxycarbonylmethyl-2-thiouridine-tRNA biosynthesis.</text>
</comment>
<dbReference type="Proteomes" id="UP001177670">
    <property type="component" value="Unassembled WGS sequence"/>
</dbReference>
<dbReference type="InterPro" id="IPR020554">
    <property type="entry name" value="UPF0021_CS"/>
</dbReference>
<feature type="binding site" evidence="7">
    <location>
        <position position="171"/>
    </location>
    <ligand>
        <name>ATP</name>
        <dbReference type="ChEBI" id="CHEBI:30616"/>
    </ligand>
</feature>
<feature type="binding site" evidence="7">
    <location>
        <position position="62"/>
    </location>
    <ligand>
        <name>ATP</name>
        <dbReference type="ChEBI" id="CHEBI:30616"/>
    </ligand>
</feature>
<dbReference type="CDD" id="cd01713">
    <property type="entry name" value="CTU1-like"/>
    <property type="match status" value="1"/>
</dbReference>
<organism evidence="10 11">
    <name type="scientific">Melipona bicolor</name>
    <dbReference type="NCBI Taxonomy" id="60889"/>
    <lineage>
        <taxon>Eukaryota</taxon>
        <taxon>Metazoa</taxon>
        <taxon>Ecdysozoa</taxon>
        <taxon>Arthropoda</taxon>
        <taxon>Hexapoda</taxon>
        <taxon>Insecta</taxon>
        <taxon>Pterygota</taxon>
        <taxon>Neoptera</taxon>
        <taxon>Endopterygota</taxon>
        <taxon>Hymenoptera</taxon>
        <taxon>Apocrita</taxon>
        <taxon>Aculeata</taxon>
        <taxon>Apoidea</taxon>
        <taxon>Anthophila</taxon>
        <taxon>Apidae</taxon>
        <taxon>Melipona</taxon>
    </lineage>
</organism>
<dbReference type="InterPro" id="IPR000541">
    <property type="entry name" value="Ncs6/Tuc1/Ctu1"/>
</dbReference>
<evidence type="ECO:0000256" key="7">
    <source>
        <dbReference type="PIRSR" id="PIRSR004976-51"/>
    </source>
</evidence>
<dbReference type="InterPro" id="IPR014729">
    <property type="entry name" value="Rossmann-like_a/b/a_fold"/>
</dbReference>
<evidence type="ECO:0000256" key="3">
    <source>
        <dbReference type="ARBA" id="ARBA00022679"/>
    </source>
</evidence>
<proteinExistence type="inferred from homology"/>
<dbReference type="InterPro" id="IPR056369">
    <property type="entry name" value="CTU1-like_ATP-bd"/>
</dbReference>
<evidence type="ECO:0000313" key="10">
    <source>
        <dbReference type="EMBL" id="KAK1133768.1"/>
    </source>
</evidence>
<dbReference type="GO" id="GO:0016779">
    <property type="term" value="F:nucleotidyltransferase activity"/>
    <property type="evidence" value="ECO:0007669"/>
    <property type="project" value="UniProtKB-UniRule"/>
</dbReference>
<dbReference type="PANTHER" id="PTHR11807:SF12">
    <property type="entry name" value="CYTOPLASMIC TRNA 2-THIOLATION PROTEIN 1"/>
    <property type="match status" value="1"/>
</dbReference>
<feature type="domain" description="Cytoplasmic tRNA 2-thiolation protein 1 C-terminal" evidence="9">
    <location>
        <begin position="280"/>
        <end position="310"/>
    </location>
</feature>
<dbReference type="GO" id="GO:0032447">
    <property type="term" value="P:protein urmylation"/>
    <property type="evidence" value="ECO:0007669"/>
    <property type="project" value="UniProtKB-UniRule"/>
</dbReference>
<name>A0AA40G9S4_9HYME</name>
<protein>
    <recommendedName>
        <fullName evidence="6">Cytoplasmic tRNA 2-thiolation protein 1</fullName>
        <ecNumber evidence="6">2.7.7.-</ecNumber>
    </recommendedName>
    <alternativeName>
        <fullName evidence="6">Cytoplasmic tRNA adenylyltransferase 1</fullName>
    </alternativeName>
</protein>
<keyword evidence="7" id="KW-0067">ATP-binding</keyword>
<keyword evidence="4 6" id="KW-0819">tRNA processing</keyword>
<feature type="domain" description="tRNA(Ile)-lysidine/2-thiocytidine synthase N-terminal" evidence="8">
    <location>
        <begin position="52"/>
        <end position="229"/>
    </location>
</feature>
<evidence type="ECO:0000259" key="9">
    <source>
        <dbReference type="Pfam" id="PF16503"/>
    </source>
</evidence>
<accession>A0AA40G9S4</accession>
<evidence type="ECO:0000256" key="4">
    <source>
        <dbReference type="ARBA" id="ARBA00022694"/>
    </source>
</evidence>
<dbReference type="FunFam" id="3.40.50.620:FF:000054">
    <property type="entry name" value="Cytoplasmic tRNA 2-thiolation protein 1"/>
    <property type="match status" value="1"/>
</dbReference>
<comment type="caution">
    <text evidence="10">The sequence shown here is derived from an EMBL/GenBank/DDBJ whole genome shotgun (WGS) entry which is preliminary data.</text>
</comment>
<dbReference type="EC" id="2.7.7.-" evidence="6"/>
<dbReference type="HAMAP" id="MF_03053">
    <property type="entry name" value="CTU1"/>
    <property type="match status" value="1"/>
</dbReference>
<evidence type="ECO:0000256" key="6">
    <source>
        <dbReference type="HAMAP-Rule" id="MF_03053"/>
    </source>
</evidence>
<dbReference type="InterPro" id="IPR011063">
    <property type="entry name" value="TilS/TtcA_N"/>
</dbReference>
<sequence>MPIPCSRQCGKKAILKRPKTGHTLCKECFFYAFENEIHNTITQGKLFKPGDKVAIGASGGKDSTVLAYVLKTLNERYQYEIDLFLLSIDEGITGYRDDSLKTVQQNKDDYGLPLKILSYKELYGWTMDEIVAEIGKKNNCTFCGVFRRQALDRGAALLGVDCIATGHNADDIAETVLMNILRGDIARLQRCTSIVTAGADCIRRCKPLKYAYEKEIVMYAYFKQLVYFSTECVFAPNAYRGHARTYLKDLERIRPSSILDIIHSGETLQVKEGIKLPERRNCSRCGFVSSQEICKACIMLEGLNRGLPKLGIGKSTKVKRALESIAKDKCNDKCNGKCKDNEWIEEKDLEF</sequence>
<dbReference type="GO" id="GO:0005739">
    <property type="term" value="C:mitochondrion"/>
    <property type="evidence" value="ECO:0007669"/>
    <property type="project" value="TreeGrafter"/>
</dbReference>
<dbReference type="SUPFAM" id="SSF52402">
    <property type="entry name" value="Adenine nucleotide alpha hydrolases-like"/>
    <property type="match status" value="1"/>
</dbReference>
<dbReference type="PIRSF" id="PIRSF004976">
    <property type="entry name" value="ATPase_YdaO"/>
    <property type="match status" value="1"/>
</dbReference>
<keyword evidence="11" id="KW-1185">Reference proteome</keyword>
<dbReference type="GO" id="GO:0005524">
    <property type="term" value="F:ATP binding"/>
    <property type="evidence" value="ECO:0007669"/>
    <property type="project" value="UniProtKB-KW"/>
</dbReference>
<feature type="binding site" evidence="7">
    <location>
        <position position="88"/>
    </location>
    <ligand>
        <name>ATP</name>
        <dbReference type="ChEBI" id="CHEBI:30616"/>
    </ligand>
</feature>
<dbReference type="PROSITE" id="PS01263">
    <property type="entry name" value="UPF0021"/>
    <property type="match status" value="1"/>
</dbReference>
<dbReference type="Gene3D" id="3.40.50.620">
    <property type="entry name" value="HUPs"/>
    <property type="match status" value="1"/>
</dbReference>
<dbReference type="EMBL" id="JAHYIQ010000003">
    <property type="protein sequence ID" value="KAK1133768.1"/>
    <property type="molecule type" value="Genomic_DNA"/>
</dbReference>
<feature type="binding site" evidence="7">
    <location>
        <begin position="56"/>
        <end position="58"/>
    </location>
    <ligand>
        <name>ATP</name>
        <dbReference type="ChEBI" id="CHEBI:30616"/>
    </ligand>
</feature>